<dbReference type="GeneID" id="30680668"/>
<dbReference type="RefSeq" id="WP_075050197.1">
    <property type="nucleotide sequence ID" value="NZ_CP006867.1"/>
</dbReference>
<dbReference type="Gene3D" id="1.10.10.10">
    <property type="entry name" value="Winged helix-like DNA-binding domain superfamily/Winged helix DNA-binding domain"/>
    <property type="match status" value="1"/>
</dbReference>
<organism evidence="1 2">
    <name type="scientific">Ignicoccus islandicus DSM 13165</name>
    <dbReference type="NCBI Taxonomy" id="940295"/>
    <lineage>
        <taxon>Archaea</taxon>
        <taxon>Thermoproteota</taxon>
        <taxon>Thermoprotei</taxon>
        <taxon>Desulfurococcales</taxon>
        <taxon>Desulfurococcaceae</taxon>
        <taxon>Ignicoccus</taxon>
    </lineage>
</organism>
<evidence type="ECO:0000313" key="1">
    <source>
        <dbReference type="EMBL" id="ALU12687.1"/>
    </source>
</evidence>
<dbReference type="OrthoDB" id="381579at2157"/>
<protein>
    <recommendedName>
        <fullName evidence="3">MarR family transcriptional regulator</fullName>
    </recommendedName>
</protein>
<proteinExistence type="predicted"/>
<reference evidence="1 2" key="1">
    <citation type="submission" date="2013-11" db="EMBL/GenBank/DDBJ databases">
        <title>Comparative genomics of Ignicoccus.</title>
        <authorList>
            <person name="Podar M."/>
        </authorList>
    </citation>
    <scope>NUCLEOTIDE SEQUENCE [LARGE SCALE GENOMIC DNA]</scope>
    <source>
        <strain evidence="1 2">DSM 13165</strain>
    </source>
</reference>
<sequence>MVFQVTPLELLILILSDRGYSIEEISKILEIDKEMMNDLIEDLTEKGYVRLKKKRKLLGSETYLEVTEEGKRLLEEIRKVLWNVLKSVEGMVEKGNYDGAKTFVSRYSEYLPYAPLLGVSSKDFVDKLMSRLGIIPTYAPPEHVYEALASSEEWWEEF</sequence>
<keyword evidence="2" id="KW-1185">Reference proteome</keyword>
<dbReference type="EMBL" id="CP006867">
    <property type="protein sequence ID" value="ALU12687.1"/>
    <property type="molecule type" value="Genomic_DNA"/>
</dbReference>
<dbReference type="AlphaFoldDB" id="A0A0U3FQT8"/>
<gene>
    <name evidence="1" type="ORF">EYM_06460</name>
</gene>
<dbReference type="KEGG" id="iis:EYM_06460"/>
<accession>A0A0U3FQT8</accession>
<name>A0A0U3FQT8_9CREN</name>
<dbReference type="Proteomes" id="UP000060778">
    <property type="component" value="Chromosome"/>
</dbReference>
<evidence type="ECO:0000313" key="2">
    <source>
        <dbReference type="Proteomes" id="UP000060778"/>
    </source>
</evidence>
<dbReference type="SUPFAM" id="SSF46785">
    <property type="entry name" value="Winged helix' DNA-binding domain"/>
    <property type="match status" value="1"/>
</dbReference>
<dbReference type="InterPro" id="IPR036388">
    <property type="entry name" value="WH-like_DNA-bd_sf"/>
</dbReference>
<evidence type="ECO:0008006" key="3">
    <source>
        <dbReference type="Google" id="ProtNLM"/>
    </source>
</evidence>
<dbReference type="InterPro" id="IPR036390">
    <property type="entry name" value="WH_DNA-bd_sf"/>
</dbReference>